<comment type="caution">
    <text evidence="6">The sequence shown here is derived from an EMBL/GenBank/DDBJ whole genome shotgun (WGS) entry which is preliminary data.</text>
</comment>
<dbReference type="AlphaFoldDB" id="A0A427XM24"/>
<feature type="compositionally biased region" description="Basic and acidic residues" evidence="5">
    <location>
        <begin position="320"/>
        <end position="332"/>
    </location>
</feature>
<evidence type="ECO:0000313" key="7">
    <source>
        <dbReference type="Proteomes" id="UP000279236"/>
    </source>
</evidence>
<evidence type="ECO:0000256" key="3">
    <source>
        <dbReference type="ARBA" id="ARBA00023135"/>
    </source>
</evidence>
<dbReference type="SUPFAM" id="SSF69695">
    <property type="entry name" value="SRP19"/>
    <property type="match status" value="1"/>
</dbReference>
<dbReference type="PANTHER" id="PTHR17453">
    <property type="entry name" value="SIGNAL RECOGNITION PARTICLE 19 KD PROTEIN"/>
    <property type="match status" value="1"/>
</dbReference>
<dbReference type="STRING" id="105984.A0A427XM24"/>
<evidence type="ECO:0000313" key="6">
    <source>
        <dbReference type="EMBL" id="RSH79822.1"/>
    </source>
</evidence>
<feature type="region of interest" description="Disordered" evidence="5">
    <location>
        <begin position="320"/>
        <end position="365"/>
    </location>
</feature>
<dbReference type="GO" id="GO:0005786">
    <property type="term" value="C:signal recognition particle, endoplasmic reticulum targeting"/>
    <property type="evidence" value="ECO:0007669"/>
    <property type="project" value="UniProtKB-KW"/>
</dbReference>
<keyword evidence="2" id="KW-0963">Cytoplasm</keyword>
<dbReference type="Gene3D" id="3.30.56.30">
    <property type="entry name" value="Signal recognition particle, SRP19-like subunit"/>
    <property type="match status" value="1"/>
</dbReference>
<dbReference type="Proteomes" id="UP000279236">
    <property type="component" value="Unassembled WGS sequence"/>
</dbReference>
<sequence>MPTVEDYFDDETDIPLPVSSSSRTGLQGSGLQGALLEEITDDNDLDFGTLAEQGRGEYGANSVAPPPSENAKGKLAVRDEPGVVRPSAPGGAMPPHMNPNTPMGGFMGDMMKLQEAEEARMAKMRAQFGGANVAGDPNVYKSWNSVYPLYFDAKVSINGGRRVPRKSSLWWPLAAHIAKACATLGLPSVLEPEKTHPADWENPGRVKVNFEKDGRFINPIITNRSQLYTALAQQMQDANPDLVPKPVTPKPKTEAKPAAATTGKSKKDKKGKNKAAAAVVRPPVRKPTQAPDAPRPFPALDARLPLHSPLVEAGVALSAVKRDLENDKDLKKKGLLGGNGGGASEEGGKEKMPKMKRVVVRGGRR</sequence>
<dbReference type="OrthoDB" id="2190947at2759"/>
<dbReference type="GO" id="GO:0006617">
    <property type="term" value="P:SRP-dependent cotranslational protein targeting to membrane, signal sequence recognition"/>
    <property type="evidence" value="ECO:0007669"/>
    <property type="project" value="TreeGrafter"/>
</dbReference>
<feature type="region of interest" description="Disordered" evidence="5">
    <location>
        <begin position="1"/>
        <end position="28"/>
    </location>
</feature>
<keyword evidence="7" id="KW-1185">Reference proteome</keyword>
<evidence type="ECO:0000256" key="5">
    <source>
        <dbReference type="SAM" id="MobiDB-lite"/>
    </source>
</evidence>
<gene>
    <name evidence="6" type="primary">SEC65</name>
    <name evidence="6" type="ORF">EHS24_009482</name>
</gene>
<dbReference type="EMBL" id="RSCE01000009">
    <property type="protein sequence ID" value="RSH79822.1"/>
    <property type="molecule type" value="Genomic_DNA"/>
</dbReference>
<organism evidence="6 7">
    <name type="scientific">Apiotrichum porosum</name>
    <dbReference type="NCBI Taxonomy" id="105984"/>
    <lineage>
        <taxon>Eukaryota</taxon>
        <taxon>Fungi</taxon>
        <taxon>Dikarya</taxon>
        <taxon>Basidiomycota</taxon>
        <taxon>Agaricomycotina</taxon>
        <taxon>Tremellomycetes</taxon>
        <taxon>Trichosporonales</taxon>
        <taxon>Trichosporonaceae</taxon>
        <taxon>Apiotrichum</taxon>
    </lineage>
</organism>
<evidence type="ECO:0000256" key="2">
    <source>
        <dbReference type="ARBA" id="ARBA00022490"/>
    </source>
</evidence>
<dbReference type="InterPro" id="IPR002778">
    <property type="entry name" value="Signal_recog_particle_SRP19"/>
</dbReference>
<reference evidence="6 7" key="1">
    <citation type="submission" date="2018-11" db="EMBL/GenBank/DDBJ databases">
        <title>Genome sequence of Apiotrichum porosum DSM 27194.</title>
        <authorList>
            <person name="Aliyu H."/>
            <person name="Gorte O."/>
            <person name="Ochsenreither K."/>
        </authorList>
    </citation>
    <scope>NUCLEOTIDE SEQUENCE [LARGE SCALE GENOMIC DNA]</scope>
    <source>
        <strain evidence="6 7">DSM 27194</strain>
    </source>
</reference>
<dbReference type="GeneID" id="39594025"/>
<feature type="region of interest" description="Disordered" evidence="5">
    <location>
        <begin position="239"/>
        <end position="294"/>
    </location>
</feature>
<dbReference type="PANTHER" id="PTHR17453:SF0">
    <property type="entry name" value="SIGNAL RECOGNITION PARTICLE 19 KDA PROTEIN"/>
    <property type="match status" value="1"/>
</dbReference>
<dbReference type="InterPro" id="IPR036521">
    <property type="entry name" value="SRP19-like_sf"/>
</dbReference>
<proteinExistence type="predicted"/>
<accession>A0A427XM24</accession>
<protein>
    <submittedName>
        <fullName evidence="6">Signal recognition particle subunit</fullName>
    </submittedName>
</protein>
<name>A0A427XM24_9TREE</name>
<feature type="compositionally biased region" description="Basic residues" evidence="5">
    <location>
        <begin position="354"/>
        <end position="365"/>
    </location>
</feature>
<feature type="compositionally biased region" description="Basic residues" evidence="5">
    <location>
        <begin position="264"/>
        <end position="273"/>
    </location>
</feature>
<dbReference type="Pfam" id="PF01922">
    <property type="entry name" value="SRP19"/>
    <property type="match status" value="1"/>
</dbReference>
<feature type="compositionally biased region" description="Acidic residues" evidence="5">
    <location>
        <begin position="1"/>
        <end position="13"/>
    </location>
</feature>
<feature type="region of interest" description="Disordered" evidence="5">
    <location>
        <begin position="46"/>
        <end position="73"/>
    </location>
</feature>
<evidence type="ECO:0000256" key="4">
    <source>
        <dbReference type="ARBA" id="ARBA00023274"/>
    </source>
</evidence>
<keyword evidence="4" id="KW-0687">Ribonucleoprotein</keyword>
<evidence type="ECO:0000256" key="1">
    <source>
        <dbReference type="ARBA" id="ARBA00004496"/>
    </source>
</evidence>
<keyword evidence="3" id="KW-0733">Signal recognition particle</keyword>
<feature type="compositionally biased region" description="Gly residues" evidence="5">
    <location>
        <begin position="335"/>
        <end position="345"/>
    </location>
</feature>
<dbReference type="GO" id="GO:0008312">
    <property type="term" value="F:7S RNA binding"/>
    <property type="evidence" value="ECO:0007669"/>
    <property type="project" value="InterPro"/>
</dbReference>
<comment type="subcellular location">
    <subcellularLocation>
        <location evidence="1">Cytoplasm</location>
    </subcellularLocation>
</comment>
<dbReference type="RefSeq" id="XP_028474931.1">
    <property type="nucleotide sequence ID" value="XM_028624763.1"/>
</dbReference>